<name>A0AAW3GJN8_STRSZ</name>
<dbReference type="SUPFAM" id="SSF56601">
    <property type="entry name" value="beta-lactamase/transpeptidase-like"/>
    <property type="match status" value="1"/>
</dbReference>
<dbReference type="GO" id="GO:0009002">
    <property type="term" value="F:serine-type D-Ala-D-Ala carboxypeptidase activity"/>
    <property type="evidence" value="ECO:0007669"/>
    <property type="project" value="UniProtKB-EC"/>
</dbReference>
<keyword evidence="2" id="KW-0378">Hydrolase</keyword>
<proteinExistence type="predicted"/>
<protein>
    <submittedName>
        <fullName evidence="2">D-alanyl-D-alanine carboxypeptidase</fullName>
        <ecNumber evidence="2">3.4.16.4</ecNumber>
    </submittedName>
</protein>
<dbReference type="RefSeq" id="WP_043037436.1">
    <property type="nucleotide sequence ID" value="NZ_JAUE01000078.1"/>
</dbReference>
<evidence type="ECO:0000259" key="1">
    <source>
        <dbReference type="Pfam" id="PF00768"/>
    </source>
</evidence>
<gene>
    <name evidence="2" type="ORF">AT55_01547</name>
</gene>
<dbReference type="EMBL" id="JAUE01000078">
    <property type="protein sequence ID" value="KIS15514.1"/>
    <property type="molecule type" value="Genomic_DNA"/>
</dbReference>
<feature type="domain" description="Peptidase S11 D-alanyl-D-alanine carboxypeptidase A N-terminal" evidence="1">
    <location>
        <begin position="56"/>
        <end position="274"/>
    </location>
</feature>
<dbReference type="Pfam" id="PF00768">
    <property type="entry name" value="Peptidase_S11"/>
    <property type="match status" value="1"/>
</dbReference>
<dbReference type="InterPro" id="IPR012338">
    <property type="entry name" value="Beta-lactam/transpept-like"/>
</dbReference>
<keyword evidence="2" id="KW-0121">Carboxypeptidase</keyword>
<dbReference type="GO" id="GO:0006508">
    <property type="term" value="P:proteolysis"/>
    <property type="evidence" value="ECO:0007669"/>
    <property type="project" value="InterPro"/>
</dbReference>
<accession>A0AAW3GJN8</accession>
<dbReference type="Gene3D" id="3.40.710.10">
    <property type="entry name" value="DD-peptidase/beta-lactamase superfamily"/>
    <property type="match status" value="1"/>
</dbReference>
<evidence type="ECO:0000313" key="3">
    <source>
        <dbReference type="Proteomes" id="UP000032278"/>
    </source>
</evidence>
<reference evidence="2 3" key="1">
    <citation type="submission" date="2013-11" db="EMBL/GenBank/DDBJ databases">
        <authorList>
            <person name="da Piedade I."/>
            <person name="Tang M.H.E."/>
            <person name="Bojesen A.M."/>
        </authorList>
    </citation>
    <scope>NUCLEOTIDE SEQUENCE [LARGE SCALE GENOMIC DNA]</scope>
    <source>
        <strain evidence="2 3">Sz4is</strain>
    </source>
</reference>
<comment type="caution">
    <text evidence="2">The sequence shown here is derived from an EMBL/GenBank/DDBJ whole genome shotgun (WGS) entry which is preliminary data.</text>
</comment>
<organism evidence="2 3">
    <name type="scientific">Streptococcus equi subsp. zooepidemicus Sz4is</name>
    <dbReference type="NCBI Taxonomy" id="1381082"/>
    <lineage>
        <taxon>Bacteria</taxon>
        <taxon>Bacillati</taxon>
        <taxon>Bacillota</taxon>
        <taxon>Bacilli</taxon>
        <taxon>Lactobacillales</taxon>
        <taxon>Streptococcaceae</taxon>
        <taxon>Streptococcus</taxon>
    </lineage>
</organism>
<dbReference type="EC" id="3.4.16.4" evidence="2"/>
<evidence type="ECO:0000313" key="2">
    <source>
        <dbReference type="EMBL" id="KIS15514.1"/>
    </source>
</evidence>
<dbReference type="AlphaFoldDB" id="A0AAW3GJN8"/>
<keyword evidence="2" id="KW-0645">Protease</keyword>
<dbReference type="Proteomes" id="UP000032278">
    <property type="component" value="Unassembled WGS sequence"/>
</dbReference>
<sequence>MVKNKKRKIIGKILLIFIVCALCGGTYICYKKPTIIKDTQNLIKSWINGSSKIKGYNAKSLIVVDRKYNEIFISKRETEKQLPASLAKLFVIEYAMEHCDLNDEILVKQDVLNMVKPGSSVANLKQTNYYVKNIVAAMLIPSGNDAAYVLADYVGGKLDASADTSEERVKAFIDGLNIYLKERGYENTLINDPSGFDYEAKTTVLDIKKSVDKLLQNTWFREMVSISHYNANLPDGSIQSWKNTNVFLDKTSKLYNENVIGIKTGSLEDDYNLIVLYKKHDKEFLICSIGSESNASRYDDVKYILDTIDESSYLKK</sequence>
<dbReference type="InterPro" id="IPR001967">
    <property type="entry name" value="Peptidase_S11_N"/>
</dbReference>